<keyword evidence="3" id="KW-1185">Reference proteome</keyword>
<evidence type="ECO:0000313" key="3">
    <source>
        <dbReference type="Proteomes" id="UP000011137"/>
    </source>
</evidence>
<dbReference type="EMBL" id="KC117377">
    <property type="protein sequence ID" value="AGC34399.1"/>
    <property type="molecule type" value="Genomic_DNA"/>
</dbReference>
<accession>L7TGT0</accession>
<dbReference type="KEGG" id="vg:14477270"/>
<dbReference type="RefSeq" id="YP_007378935.1">
    <property type="nucleotide sequence ID" value="NC_020158.1"/>
</dbReference>
<protein>
    <submittedName>
        <fullName evidence="2">Uncharacterized protein</fullName>
    </submittedName>
</protein>
<proteinExistence type="predicted"/>
<name>L7TGT0_9CAUD</name>
<gene>
    <name evidence="2" type="primary">29</name>
    <name evidence="2" type="ORF">HVTV1_29</name>
</gene>
<dbReference type="GeneID" id="14477270"/>
<organism evidence="2 3">
    <name type="scientific">Haloarcula vallismortis tailed virus 1</name>
    <dbReference type="NCBI Taxonomy" id="1262528"/>
    <lineage>
        <taxon>Viruses</taxon>
        <taxon>Duplodnaviria</taxon>
        <taxon>Heunggongvirae</taxon>
        <taxon>Uroviricota</taxon>
        <taxon>Caudoviricetes</taxon>
        <taxon>Thumleimavirales</taxon>
        <taxon>Druskaviridae</taxon>
        <taxon>Tredecimvirus</taxon>
        <taxon>Tredecimvirus thailandense</taxon>
        <taxon>Tredecimvirus HVTV1</taxon>
    </lineage>
</organism>
<evidence type="ECO:0000313" key="2">
    <source>
        <dbReference type="EMBL" id="AGC34399.1"/>
    </source>
</evidence>
<reference evidence="2 3" key="1">
    <citation type="journal article" date="2013" name="J. Virol.">
        <title>Insights into head-tailed viruses infecting extremely halophilic archaea.</title>
        <authorList>
            <person name="Pietila M.K."/>
            <person name="Laurinmaki P."/>
            <person name="Russell D.A."/>
            <person name="Ko C.C."/>
            <person name="Jacobs-Sera D."/>
            <person name="Butcher S.J."/>
            <person name="Bamford D.H."/>
            <person name="Hendrix R.W."/>
        </authorList>
    </citation>
    <scope>NUCLEOTIDE SEQUENCE [LARGE SCALE GENOMIC DNA]</scope>
</reference>
<dbReference type="Proteomes" id="UP000011137">
    <property type="component" value="Segment"/>
</dbReference>
<dbReference type="OrthoDB" id="28953at10239"/>
<evidence type="ECO:0000256" key="1">
    <source>
        <dbReference type="SAM" id="MobiDB-lite"/>
    </source>
</evidence>
<feature type="region of interest" description="Disordered" evidence="1">
    <location>
        <begin position="1"/>
        <end position="21"/>
    </location>
</feature>
<sequence length="48" mass="5506">MMATECFELEDPSADPTLPDGMDGWFEVYDSDEEEAWVASDTTMEVRR</sequence>